<dbReference type="FunFam" id="2.170.130.10:FF:000003">
    <property type="entry name" value="SusC/RagA family TonB-linked outer membrane protein"/>
    <property type="match status" value="1"/>
</dbReference>
<keyword evidence="5 7" id="KW-0472">Membrane</keyword>
<keyword evidence="6 7" id="KW-0998">Cell outer membrane</keyword>
<keyword evidence="4 7" id="KW-0812">Transmembrane</keyword>
<comment type="subcellular location">
    <subcellularLocation>
        <location evidence="1 7">Cell outer membrane</location>
        <topology evidence="1 7">Multi-pass membrane protein</topology>
    </subcellularLocation>
</comment>
<feature type="domain" description="TonB-dependent receptor plug" evidence="8">
    <location>
        <begin position="118"/>
        <end position="225"/>
    </location>
</feature>
<evidence type="ECO:0000259" key="8">
    <source>
        <dbReference type="Pfam" id="PF07715"/>
    </source>
</evidence>
<evidence type="ECO:0000256" key="2">
    <source>
        <dbReference type="ARBA" id="ARBA00022448"/>
    </source>
</evidence>
<dbReference type="RefSeq" id="WP_055300676.1">
    <property type="nucleotide sequence ID" value="NZ_CZAP01000020.1"/>
</dbReference>
<dbReference type="InterPro" id="IPR023996">
    <property type="entry name" value="TonB-dep_OMP_SusC/RagA"/>
</dbReference>
<evidence type="ECO:0000256" key="3">
    <source>
        <dbReference type="ARBA" id="ARBA00022452"/>
    </source>
</evidence>
<dbReference type="InterPro" id="IPR023997">
    <property type="entry name" value="TonB-dep_OMP_SusC/RagA_CS"/>
</dbReference>
<protein>
    <submittedName>
        <fullName evidence="9">TonB-dependent Receptor Plug Domain./TonB dependent receptor</fullName>
    </submittedName>
</protein>
<comment type="similarity">
    <text evidence="7">Belongs to the TonB-dependent receptor family.</text>
</comment>
<keyword evidence="2 7" id="KW-0813">Transport</keyword>
<evidence type="ECO:0000256" key="5">
    <source>
        <dbReference type="ARBA" id="ARBA00023136"/>
    </source>
</evidence>
<dbReference type="GO" id="GO:0009279">
    <property type="term" value="C:cell outer membrane"/>
    <property type="evidence" value="ECO:0007669"/>
    <property type="project" value="UniProtKB-SubCell"/>
</dbReference>
<dbReference type="InterPro" id="IPR012910">
    <property type="entry name" value="Plug_dom"/>
</dbReference>
<proteinExistence type="inferred from homology"/>
<keyword evidence="9" id="KW-0675">Receptor</keyword>
<dbReference type="Gene3D" id="2.60.40.1120">
    <property type="entry name" value="Carboxypeptidase-like, regulatory domain"/>
    <property type="match status" value="1"/>
</dbReference>
<evidence type="ECO:0000313" key="9">
    <source>
        <dbReference type="EMBL" id="CUQ04110.1"/>
    </source>
</evidence>
<dbReference type="SUPFAM" id="SSF56935">
    <property type="entry name" value="Porins"/>
    <property type="match status" value="1"/>
</dbReference>
<dbReference type="Pfam" id="PF13715">
    <property type="entry name" value="CarbopepD_reg_2"/>
    <property type="match status" value="1"/>
</dbReference>
<evidence type="ECO:0000256" key="1">
    <source>
        <dbReference type="ARBA" id="ARBA00004571"/>
    </source>
</evidence>
<evidence type="ECO:0000256" key="6">
    <source>
        <dbReference type="ARBA" id="ARBA00023237"/>
    </source>
</evidence>
<organism evidence="9 10">
    <name type="scientific">Bacteroides thetaiotaomicron</name>
    <dbReference type="NCBI Taxonomy" id="818"/>
    <lineage>
        <taxon>Bacteria</taxon>
        <taxon>Pseudomonadati</taxon>
        <taxon>Bacteroidota</taxon>
        <taxon>Bacteroidia</taxon>
        <taxon>Bacteroidales</taxon>
        <taxon>Bacteroidaceae</taxon>
        <taxon>Bacteroides</taxon>
    </lineage>
</organism>
<dbReference type="SUPFAM" id="SSF49464">
    <property type="entry name" value="Carboxypeptidase regulatory domain-like"/>
    <property type="match status" value="1"/>
</dbReference>
<dbReference type="InterPro" id="IPR008969">
    <property type="entry name" value="CarboxyPept-like_regulatory"/>
</dbReference>
<dbReference type="Proteomes" id="UP000095576">
    <property type="component" value="Unassembled WGS sequence"/>
</dbReference>
<dbReference type="PROSITE" id="PS52016">
    <property type="entry name" value="TONB_DEPENDENT_REC_3"/>
    <property type="match status" value="1"/>
</dbReference>
<accession>A0A174T9Q3</accession>
<dbReference type="Gene3D" id="2.170.130.10">
    <property type="entry name" value="TonB-dependent receptor, plug domain"/>
    <property type="match status" value="1"/>
</dbReference>
<evidence type="ECO:0000313" key="10">
    <source>
        <dbReference type="Proteomes" id="UP000095576"/>
    </source>
</evidence>
<dbReference type="EMBL" id="CZAP01000020">
    <property type="protein sequence ID" value="CUQ04110.1"/>
    <property type="molecule type" value="Genomic_DNA"/>
</dbReference>
<evidence type="ECO:0000256" key="7">
    <source>
        <dbReference type="PROSITE-ProRule" id="PRU01360"/>
    </source>
</evidence>
<name>A0A174T9Q3_BACT4</name>
<dbReference type="Gene3D" id="2.40.170.20">
    <property type="entry name" value="TonB-dependent receptor, beta-barrel domain"/>
    <property type="match status" value="1"/>
</dbReference>
<reference evidence="9 10" key="1">
    <citation type="submission" date="2015-09" db="EMBL/GenBank/DDBJ databases">
        <authorList>
            <consortium name="Pathogen Informatics"/>
        </authorList>
    </citation>
    <scope>NUCLEOTIDE SEQUENCE [LARGE SCALE GENOMIC DNA]</scope>
    <source>
        <strain evidence="9 10">2789STDY5834899</strain>
    </source>
</reference>
<dbReference type="Pfam" id="PF07715">
    <property type="entry name" value="Plug"/>
    <property type="match status" value="1"/>
</dbReference>
<sequence>MKVKNIILFLLFLFLGTTIYAQNTVVRGKVLDENGEPLVGATVQETGNKANGTIVDVNGDFVLKVKSLNGKLTVSYVGYHTLEESMGNRSFIKLVLAPDSKGLDEVVILGYGQQKRITMTGAASSIKAEEIKRVPVGSINNVLAGRLPGFFSVQRSGQPGADAADFFIRGSNSLNGDRKPLIIVDDIEYSYEQLAQISANEIESITILKDASTTAVYGLKGANGVLVIKTTRGQEGKPTINFTAEGGINRAIKMPTILDAYTTASLYNEAQLNDAYGLSEQPVLQFSPSDLEFYRNGLDPYGHPNVDWVNTVLAKQSSSARFSVDIRGGNKFVKYFTSLAYYTQGGMMKHYTPIQPGEDVDNNYYYRRYNFRSNLDFTPTKTTSIRLDLNGRFETQNTPAGSVKGSLFDEIKNYSILTPYAMPLTLPNGKPSYATHPGVDTSNPVNPIARYANCGYKRYYKNNFNVLLSAEQKLDFITEGLSAMATVSYAGNFNERRELTRSVDLPAYLYDPDNNSYIARGGGSKKFPTYSLGGNDDTFNYKVTYQGRLNYDHTFNATHHLYMLYLISRQSYINQKNLSDNDQSMTWRLGYDFKHRYMVEFNVAYNGNDRFVGKKKFGWFPAVSVGWNLSEETFFKSAFPFFDLFKLRASYGLVGSDNSFGKDKNTTDVIWKGGGNPWGNTTTEGELVYVDATWEKERKLDVGLDMNMIDGRLRFTIDYFRNQRYDQLIASGDIPAIIGQTLPKRNIGKSENSGFDGELNYRGSIGDFSYNVGTTFSYAKNKVVYVSEAPAYPYQAQTGHRIGTKLGLKCVGFYQQEDFDENGKLKEGIPAPAWASNLQPGDLRYADLNGDNFITDADKTYISKPDTPTCTYGITLGGSWKGLSFNMLWQGAFDYAIPNMGGNLIPFVNNMQELMLERWTPQNTNARFPRLGITTWENNNYNTHLSDFWYLDASYIRLRSAEIAYQLPQDWLRKTTKDIVKAVRLYVTGYNLLNFSNLTKLSMDPENTSSSVYPTQASYMFGVQCAF</sequence>
<gene>
    <name evidence="9" type="ORF">ERS852511_04102</name>
</gene>
<dbReference type="AlphaFoldDB" id="A0A174T9Q3"/>
<dbReference type="NCBIfam" id="TIGR04057">
    <property type="entry name" value="SusC_RagA_signa"/>
    <property type="match status" value="1"/>
</dbReference>
<keyword evidence="3 7" id="KW-1134">Transmembrane beta strand</keyword>
<dbReference type="NCBIfam" id="TIGR04056">
    <property type="entry name" value="OMP_RagA_SusC"/>
    <property type="match status" value="1"/>
</dbReference>
<evidence type="ECO:0000256" key="4">
    <source>
        <dbReference type="ARBA" id="ARBA00022692"/>
    </source>
</evidence>
<dbReference type="InterPro" id="IPR036942">
    <property type="entry name" value="Beta-barrel_TonB_sf"/>
</dbReference>
<dbReference type="InterPro" id="IPR039426">
    <property type="entry name" value="TonB-dep_rcpt-like"/>
</dbReference>
<dbReference type="InterPro" id="IPR037066">
    <property type="entry name" value="Plug_dom_sf"/>
</dbReference>